<evidence type="ECO:0000313" key="3">
    <source>
        <dbReference type="Proteomes" id="UP000321662"/>
    </source>
</evidence>
<comment type="caution">
    <text evidence="2">The sequence shown here is derived from an EMBL/GenBank/DDBJ whole genome shotgun (WGS) entry which is preliminary data.</text>
</comment>
<keyword evidence="1" id="KW-0812">Transmembrane</keyword>
<sequence length="58" mass="6344">MVGIGGSWSKEAFIQALTYTPDTLNVLIYLTFGIGTGLIIFQIMTYLSEKDKPDGDAE</sequence>
<reference evidence="2 3" key="1">
    <citation type="submission" date="2019-07" db="EMBL/GenBank/DDBJ databases">
        <title>Whole genome shotgun sequence of Alkalibacterium kapii NBRC 103247.</title>
        <authorList>
            <person name="Hosoyama A."/>
            <person name="Uohara A."/>
            <person name="Ohji S."/>
            <person name="Ichikawa N."/>
        </authorList>
    </citation>
    <scope>NUCLEOTIDE SEQUENCE [LARGE SCALE GENOMIC DNA]</scope>
    <source>
        <strain evidence="2 3">NBRC 103247</strain>
    </source>
</reference>
<gene>
    <name evidence="2" type="ORF">AKA01nite_03690</name>
</gene>
<dbReference type="AlphaFoldDB" id="A0A511AYR2"/>
<keyword evidence="1" id="KW-1133">Transmembrane helix</keyword>
<accession>A0A511AYR2</accession>
<evidence type="ECO:0000256" key="1">
    <source>
        <dbReference type="SAM" id="Phobius"/>
    </source>
</evidence>
<dbReference type="Proteomes" id="UP000321662">
    <property type="component" value="Unassembled WGS sequence"/>
</dbReference>
<name>A0A511AYR2_9LACT</name>
<organism evidence="2 3">
    <name type="scientific">Alkalibacterium kapii</name>
    <dbReference type="NCBI Taxonomy" id="426704"/>
    <lineage>
        <taxon>Bacteria</taxon>
        <taxon>Bacillati</taxon>
        <taxon>Bacillota</taxon>
        <taxon>Bacilli</taxon>
        <taxon>Lactobacillales</taxon>
        <taxon>Carnobacteriaceae</taxon>
        <taxon>Alkalibacterium</taxon>
    </lineage>
</organism>
<feature type="transmembrane region" description="Helical" evidence="1">
    <location>
        <begin position="26"/>
        <end position="47"/>
    </location>
</feature>
<dbReference type="EMBL" id="BJUY01000003">
    <property type="protein sequence ID" value="GEK90747.1"/>
    <property type="molecule type" value="Genomic_DNA"/>
</dbReference>
<keyword evidence="1" id="KW-0472">Membrane</keyword>
<evidence type="ECO:0000313" key="2">
    <source>
        <dbReference type="EMBL" id="GEK90747.1"/>
    </source>
</evidence>
<keyword evidence="3" id="KW-1185">Reference proteome</keyword>
<proteinExistence type="predicted"/>
<protein>
    <submittedName>
        <fullName evidence="2">Uncharacterized protein</fullName>
    </submittedName>
</protein>